<evidence type="ECO:0000313" key="2">
    <source>
        <dbReference type="EMBL" id="GHA11836.1"/>
    </source>
</evidence>
<organism evidence="2 3">
    <name type="scientific">Streptomyces echinoruber</name>
    <dbReference type="NCBI Taxonomy" id="68898"/>
    <lineage>
        <taxon>Bacteria</taxon>
        <taxon>Bacillati</taxon>
        <taxon>Actinomycetota</taxon>
        <taxon>Actinomycetes</taxon>
        <taxon>Kitasatosporales</taxon>
        <taxon>Streptomycetaceae</taxon>
        <taxon>Streptomyces</taxon>
    </lineage>
</organism>
<name>A0A918RT65_9ACTN</name>
<feature type="region of interest" description="Disordered" evidence="1">
    <location>
        <begin position="1"/>
        <end position="27"/>
    </location>
</feature>
<feature type="region of interest" description="Disordered" evidence="1">
    <location>
        <begin position="43"/>
        <end position="78"/>
    </location>
</feature>
<reference evidence="2" key="1">
    <citation type="journal article" date="2014" name="Int. J. Syst. Evol. Microbiol.">
        <title>Complete genome sequence of Corynebacterium casei LMG S-19264T (=DSM 44701T), isolated from a smear-ripened cheese.</title>
        <authorList>
            <consortium name="US DOE Joint Genome Institute (JGI-PGF)"/>
            <person name="Walter F."/>
            <person name="Albersmeier A."/>
            <person name="Kalinowski J."/>
            <person name="Ruckert C."/>
        </authorList>
    </citation>
    <scope>NUCLEOTIDE SEQUENCE</scope>
    <source>
        <strain evidence="2">JCM 5016</strain>
    </source>
</reference>
<keyword evidence="3" id="KW-1185">Reference proteome</keyword>
<accession>A0A918RT65</accession>
<dbReference type="AlphaFoldDB" id="A0A918RT65"/>
<evidence type="ECO:0000313" key="3">
    <source>
        <dbReference type="Proteomes" id="UP000623010"/>
    </source>
</evidence>
<dbReference type="RefSeq" id="WP_190060506.1">
    <property type="nucleotide sequence ID" value="NZ_BMWH01000033.1"/>
</dbReference>
<protein>
    <recommendedName>
        <fullName evidence="4">NodB homology domain-containing protein</fullName>
    </recommendedName>
</protein>
<dbReference type="EMBL" id="BMWH01000033">
    <property type="protein sequence ID" value="GHA11836.1"/>
    <property type="molecule type" value="Genomic_DNA"/>
</dbReference>
<feature type="compositionally biased region" description="Basic residues" evidence="1">
    <location>
        <begin position="60"/>
        <end position="78"/>
    </location>
</feature>
<evidence type="ECO:0000256" key="1">
    <source>
        <dbReference type="SAM" id="MobiDB-lite"/>
    </source>
</evidence>
<comment type="caution">
    <text evidence="2">The sequence shown here is derived from an EMBL/GenBank/DDBJ whole genome shotgun (WGS) entry which is preliminary data.</text>
</comment>
<sequence>MHPPVATDRVPGAALRGGPLIDPTGTPVRSHALPDRTVALTFDDGPDPTCGHRGLAAAGRGRRRRVRHREADRSRRRGAVARRRGDRFRTVRALELLIPELRVRGYRFTTITEALGAGRAHHPATGTELWGGRAFVAAVAVTAGSCRPWRC</sequence>
<proteinExistence type="predicted"/>
<dbReference type="Proteomes" id="UP000623010">
    <property type="component" value="Unassembled WGS sequence"/>
</dbReference>
<evidence type="ECO:0008006" key="4">
    <source>
        <dbReference type="Google" id="ProtNLM"/>
    </source>
</evidence>
<reference evidence="2" key="2">
    <citation type="submission" date="2020-09" db="EMBL/GenBank/DDBJ databases">
        <authorList>
            <person name="Sun Q."/>
            <person name="Ohkuma M."/>
        </authorList>
    </citation>
    <scope>NUCLEOTIDE SEQUENCE</scope>
    <source>
        <strain evidence="2">JCM 5016</strain>
    </source>
</reference>
<gene>
    <name evidence="2" type="ORF">GCM10010389_58600</name>
</gene>